<sequence length="138" mass="15219">MESIEKRKQSDDLIIQLASIFEENMGKLQAIVSQQPSHFSSTPTASSSPRGSNPDDVMDAFYSPAELAEYSRTGKVCPTKTGTIPKKKFPNDILNVVSVLLQVVGQHGTTEQLLKKPLSMLQWDITCLNATPTLARER</sequence>
<proteinExistence type="predicted"/>
<evidence type="ECO:0000313" key="3">
    <source>
        <dbReference type="Proteomes" id="UP001234178"/>
    </source>
</evidence>
<comment type="caution">
    <text evidence="2">The sequence shown here is derived from an EMBL/GenBank/DDBJ whole genome shotgun (WGS) entry which is preliminary data.</text>
</comment>
<organism evidence="2 3">
    <name type="scientific">Daphnia magna</name>
    <dbReference type="NCBI Taxonomy" id="35525"/>
    <lineage>
        <taxon>Eukaryota</taxon>
        <taxon>Metazoa</taxon>
        <taxon>Ecdysozoa</taxon>
        <taxon>Arthropoda</taxon>
        <taxon>Crustacea</taxon>
        <taxon>Branchiopoda</taxon>
        <taxon>Diplostraca</taxon>
        <taxon>Cladocera</taxon>
        <taxon>Anomopoda</taxon>
        <taxon>Daphniidae</taxon>
        <taxon>Daphnia</taxon>
    </lineage>
</organism>
<keyword evidence="3" id="KW-1185">Reference proteome</keyword>
<dbReference type="Proteomes" id="UP001234178">
    <property type="component" value="Unassembled WGS sequence"/>
</dbReference>
<name>A0ABR0A9Q2_9CRUS</name>
<dbReference type="EMBL" id="JAOYFB010000036">
    <property type="protein sequence ID" value="KAK4021745.1"/>
    <property type="molecule type" value="Genomic_DNA"/>
</dbReference>
<gene>
    <name evidence="2" type="ORF">OUZ56_003654</name>
</gene>
<evidence type="ECO:0000313" key="2">
    <source>
        <dbReference type="EMBL" id="KAK4021745.1"/>
    </source>
</evidence>
<feature type="region of interest" description="Disordered" evidence="1">
    <location>
        <begin position="33"/>
        <end position="57"/>
    </location>
</feature>
<evidence type="ECO:0000256" key="1">
    <source>
        <dbReference type="SAM" id="MobiDB-lite"/>
    </source>
</evidence>
<accession>A0ABR0A9Q2</accession>
<reference evidence="2 3" key="1">
    <citation type="journal article" date="2023" name="Nucleic Acids Res.">
        <title>The hologenome of Daphnia magna reveals possible DNA methylation and microbiome-mediated evolution of the host genome.</title>
        <authorList>
            <person name="Chaturvedi A."/>
            <person name="Li X."/>
            <person name="Dhandapani V."/>
            <person name="Marshall H."/>
            <person name="Kissane S."/>
            <person name="Cuenca-Cambronero M."/>
            <person name="Asole G."/>
            <person name="Calvet F."/>
            <person name="Ruiz-Romero M."/>
            <person name="Marangio P."/>
            <person name="Guigo R."/>
            <person name="Rago D."/>
            <person name="Mirbahai L."/>
            <person name="Eastwood N."/>
            <person name="Colbourne J.K."/>
            <person name="Zhou J."/>
            <person name="Mallon E."/>
            <person name="Orsini L."/>
        </authorList>
    </citation>
    <scope>NUCLEOTIDE SEQUENCE [LARGE SCALE GENOMIC DNA]</scope>
    <source>
        <strain evidence="2">LRV0_1</strain>
    </source>
</reference>
<protein>
    <submittedName>
        <fullName evidence="2">Uncharacterized protein</fullName>
    </submittedName>
</protein>
<feature type="compositionally biased region" description="Low complexity" evidence="1">
    <location>
        <begin position="36"/>
        <end position="52"/>
    </location>
</feature>